<name>A0ABU2HAU6_9ACTN</name>
<keyword evidence="3" id="KW-1185">Reference proteome</keyword>
<reference evidence="3" key="1">
    <citation type="submission" date="2023-07" db="EMBL/GenBank/DDBJ databases">
        <title>Novel species in the genus Lipingzhangella isolated from Sambhar Salt Lake.</title>
        <authorList>
            <person name="Jiya N."/>
            <person name="Kajale S."/>
            <person name="Sharma A."/>
        </authorList>
    </citation>
    <scope>NUCLEOTIDE SEQUENCE [LARGE SCALE GENOMIC DNA]</scope>
    <source>
        <strain evidence="3">LS1_29</strain>
    </source>
</reference>
<organism evidence="2 3">
    <name type="scientific">Lipingzhangella rawalii</name>
    <dbReference type="NCBI Taxonomy" id="2055835"/>
    <lineage>
        <taxon>Bacteria</taxon>
        <taxon>Bacillati</taxon>
        <taxon>Actinomycetota</taxon>
        <taxon>Actinomycetes</taxon>
        <taxon>Streptosporangiales</taxon>
        <taxon>Nocardiopsidaceae</taxon>
        <taxon>Lipingzhangella</taxon>
    </lineage>
</organism>
<keyword evidence="1" id="KW-1133">Transmembrane helix</keyword>
<protein>
    <submittedName>
        <fullName evidence="2">Uncharacterized protein</fullName>
    </submittedName>
</protein>
<comment type="caution">
    <text evidence="2">The sequence shown here is derived from an EMBL/GenBank/DDBJ whole genome shotgun (WGS) entry which is preliminary data.</text>
</comment>
<dbReference type="EMBL" id="JAVLVT010000010">
    <property type="protein sequence ID" value="MDS1272398.1"/>
    <property type="molecule type" value="Genomic_DNA"/>
</dbReference>
<evidence type="ECO:0000256" key="1">
    <source>
        <dbReference type="SAM" id="Phobius"/>
    </source>
</evidence>
<evidence type="ECO:0000313" key="2">
    <source>
        <dbReference type="EMBL" id="MDS1272398.1"/>
    </source>
</evidence>
<feature type="transmembrane region" description="Helical" evidence="1">
    <location>
        <begin position="89"/>
        <end position="115"/>
    </location>
</feature>
<keyword evidence="1" id="KW-0472">Membrane</keyword>
<feature type="transmembrane region" description="Helical" evidence="1">
    <location>
        <begin position="127"/>
        <end position="148"/>
    </location>
</feature>
<evidence type="ECO:0000313" key="3">
    <source>
        <dbReference type="Proteomes" id="UP001250214"/>
    </source>
</evidence>
<sequence>MGTRTSVLTTCTLLAVLCGLGVATGEPVALLGVVFFGGCGLSYLLLSHPPTTGGSPVEFGDGAVPYGTLPGARRYTSATVGLVFPGRRAYAVGVLVGAVAFVVAGTVMVLVGLHLGIQSAAWGFPSGATLGVGLLAVGFFGVCGILGLRSLFAGPGGIALLPEGVYLEAGAGRAWVRWADLARSRVGGMGEHSYLALYAHTADGITVTGLQRVLHPVNRRLFRFDASIPQAQMRAAASDVVSAIYHYWGDPPSMQPPPEAHP</sequence>
<dbReference type="Proteomes" id="UP001250214">
    <property type="component" value="Unassembled WGS sequence"/>
</dbReference>
<keyword evidence="1" id="KW-0812">Transmembrane</keyword>
<accession>A0ABU2HAU6</accession>
<proteinExistence type="predicted"/>
<gene>
    <name evidence="2" type="ORF">RIF23_19090</name>
</gene>